<keyword evidence="13 17" id="KW-0830">Ubiquinone</keyword>
<feature type="transmembrane region" description="Helical" evidence="17">
    <location>
        <begin position="60"/>
        <end position="78"/>
    </location>
</feature>
<comment type="subcellular location">
    <subcellularLocation>
        <location evidence="2 17">Mitochondrion membrane</location>
        <topology evidence="2 17">Multi-pass membrane protein</topology>
    </subcellularLocation>
</comment>
<keyword evidence="7 17" id="KW-0679">Respiratory chain</keyword>
<evidence type="ECO:0000256" key="7">
    <source>
        <dbReference type="ARBA" id="ARBA00022660"/>
    </source>
</evidence>
<dbReference type="PANTHER" id="PTHR43507">
    <property type="entry name" value="NADH-UBIQUINONE OXIDOREDUCTASE CHAIN 4"/>
    <property type="match status" value="1"/>
</dbReference>
<dbReference type="InterPro" id="IPR000260">
    <property type="entry name" value="NADH4_N"/>
</dbReference>
<dbReference type="GO" id="GO:0003954">
    <property type="term" value="F:NADH dehydrogenase activity"/>
    <property type="evidence" value="ECO:0007669"/>
    <property type="project" value="TreeGrafter"/>
</dbReference>
<dbReference type="GO" id="GO:0031966">
    <property type="term" value="C:mitochondrial membrane"/>
    <property type="evidence" value="ECO:0007669"/>
    <property type="project" value="UniProtKB-SubCell"/>
</dbReference>
<organism evidence="20">
    <name type="scientific">Eurytoma sp. TJS-2016</name>
    <dbReference type="NCBI Taxonomy" id="1855182"/>
    <lineage>
        <taxon>Eukaryota</taxon>
        <taxon>Metazoa</taxon>
        <taxon>Ecdysozoa</taxon>
        <taxon>Arthropoda</taxon>
        <taxon>Hexapoda</taxon>
        <taxon>Insecta</taxon>
        <taxon>Pterygota</taxon>
        <taxon>Neoptera</taxon>
        <taxon>Endopterygota</taxon>
        <taxon>Hymenoptera</taxon>
        <taxon>Apocrita</taxon>
        <taxon>Proctotrupomorpha</taxon>
        <taxon>Chalcidoidea</taxon>
        <taxon>Eurytomidae</taxon>
        <taxon>Eurytominae</taxon>
        <taxon>Eurytoma</taxon>
    </lineage>
</organism>
<evidence type="ECO:0000259" key="18">
    <source>
        <dbReference type="Pfam" id="PF00361"/>
    </source>
</evidence>
<evidence type="ECO:0000256" key="13">
    <source>
        <dbReference type="ARBA" id="ARBA00023075"/>
    </source>
</evidence>
<dbReference type="EMBL" id="KX066374">
    <property type="protein sequence ID" value="ANH79474.1"/>
    <property type="molecule type" value="Genomic_DNA"/>
</dbReference>
<evidence type="ECO:0000256" key="9">
    <source>
        <dbReference type="ARBA" id="ARBA00022967"/>
    </source>
</evidence>
<evidence type="ECO:0000256" key="3">
    <source>
        <dbReference type="ARBA" id="ARBA00009025"/>
    </source>
</evidence>
<keyword evidence="8 17" id="KW-0812">Transmembrane</keyword>
<feature type="transmembrane region" description="Helical" evidence="17">
    <location>
        <begin position="275"/>
        <end position="294"/>
    </location>
</feature>
<evidence type="ECO:0000256" key="1">
    <source>
        <dbReference type="ARBA" id="ARBA00003257"/>
    </source>
</evidence>
<name>A0A1X9HY30_9HYME</name>
<evidence type="ECO:0000256" key="4">
    <source>
        <dbReference type="ARBA" id="ARBA00012944"/>
    </source>
</evidence>
<dbReference type="EC" id="7.1.1.2" evidence="4 17"/>
<dbReference type="Pfam" id="PF01059">
    <property type="entry name" value="Oxidored_q5_N"/>
    <property type="match status" value="1"/>
</dbReference>
<evidence type="ECO:0000256" key="12">
    <source>
        <dbReference type="ARBA" id="ARBA00023027"/>
    </source>
</evidence>
<accession>A0A1X9HY30</accession>
<evidence type="ECO:0000256" key="14">
    <source>
        <dbReference type="ARBA" id="ARBA00023128"/>
    </source>
</evidence>
<feature type="transmembrane region" description="Helical" evidence="17">
    <location>
        <begin position="110"/>
        <end position="131"/>
    </location>
</feature>
<feature type="transmembrane region" description="Helical" evidence="17">
    <location>
        <begin position="300"/>
        <end position="326"/>
    </location>
</feature>
<evidence type="ECO:0000256" key="17">
    <source>
        <dbReference type="RuleBase" id="RU003297"/>
    </source>
</evidence>
<reference evidence="20" key="1">
    <citation type="submission" date="2016-04" db="EMBL/GenBank/DDBJ databases">
        <title>Sequencing and characterization of the Eurytoma sp. (Hymenoptera: Eurytomidae) mitochondrial genome.</title>
        <authorList>
            <person name="Su T."/>
            <person name="Huang D."/>
            <person name="Wu Y."/>
            <person name="He B."/>
            <person name="Tu L."/>
            <person name="Zhu C."/>
        </authorList>
    </citation>
    <scope>NUCLEOTIDE SEQUENCE</scope>
</reference>
<geneLocation type="mitochondrion" evidence="20"/>
<keyword evidence="9" id="KW-1278">Translocase</keyword>
<feature type="transmembrane region" description="Helical" evidence="17">
    <location>
        <begin position="380"/>
        <end position="404"/>
    </location>
</feature>
<sequence>MMKLFIYLILLNFLLMILEIKFLTFILFNMIFFMNLILIFSINYGFYWMLVYSWMGLDLMSMMLLILSLWIISLIFLTSNNFKNLKFYSFNMMMLLIFLILSFLSMNFFLFYLFFEISLIPTFILIMGWGYQAERLNASMYMLLYTLFASLPLLILLFYIYNYLNSLNYMILLNQNLNFKLNDFILFFYLIFAFLVKLPMFMFHLWLPKAHLEAPVTGSMILAAVLLKLGGYGCMRSLMFMLNLVKKFNYLFSGICIFGMIYLSLLSMRCNDFKLIVAYSSIVHMSMMLLGLISMSGTGWLGSFLMMIGHGFCSSALFLIVNFFYLKTKSRNLLLNKGLIIFFPSLILWWFLFCICNMAAPVSLNLVSEILILMSMFNWSVNLLMFLGLGMYMSAMYSLYLFTYSSHGNTNNLLKKLSFNSTNEFLNLSIHWIPLNLMILKMNFFI</sequence>
<keyword evidence="12 17" id="KW-0520">NAD</keyword>
<feature type="domain" description="NADH:quinone oxidoreductase/Mrp antiporter transmembrane" evidence="18">
    <location>
        <begin position="105"/>
        <end position="389"/>
    </location>
</feature>
<feature type="transmembrane region" description="Helical" evidence="17">
    <location>
        <begin position="143"/>
        <end position="164"/>
    </location>
</feature>
<dbReference type="GO" id="GO:0015990">
    <property type="term" value="P:electron transport coupled proton transport"/>
    <property type="evidence" value="ECO:0007669"/>
    <property type="project" value="TreeGrafter"/>
</dbReference>
<evidence type="ECO:0000256" key="11">
    <source>
        <dbReference type="ARBA" id="ARBA00022989"/>
    </source>
</evidence>
<dbReference type="GO" id="GO:0048039">
    <property type="term" value="F:ubiquinone binding"/>
    <property type="evidence" value="ECO:0007669"/>
    <property type="project" value="TreeGrafter"/>
</dbReference>
<dbReference type="InterPro" id="IPR001750">
    <property type="entry name" value="ND/Mrp_TM"/>
</dbReference>
<evidence type="ECO:0000256" key="10">
    <source>
        <dbReference type="ARBA" id="ARBA00022982"/>
    </source>
</evidence>
<dbReference type="AlphaFoldDB" id="A0A1X9HY30"/>
<gene>
    <name evidence="20" type="primary">ND4</name>
</gene>
<dbReference type="PRINTS" id="PR01437">
    <property type="entry name" value="NUOXDRDTASE4"/>
</dbReference>
<feature type="transmembrane region" description="Helical" evidence="17">
    <location>
        <begin position="184"/>
        <end position="207"/>
    </location>
</feature>
<keyword evidence="11 17" id="KW-1133">Transmembrane helix</keyword>
<comment type="function">
    <text evidence="1">Core subunit of the mitochondrial membrane respiratory chain NADH dehydrogenase (Complex I) that is believed to belong to the minimal assembly required for catalysis. Complex I functions in the transfer of electrons from NADH to the respiratory chain. The immediate electron acceptor for the enzyme is believed to be ubiquinone.</text>
</comment>
<evidence type="ECO:0000256" key="15">
    <source>
        <dbReference type="ARBA" id="ARBA00023136"/>
    </source>
</evidence>
<proteinExistence type="inferred from homology"/>
<evidence type="ECO:0000256" key="5">
    <source>
        <dbReference type="ARBA" id="ARBA00021006"/>
    </source>
</evidence>
<evidence type="ECO:0000256" key="16">
    <source>
        <dbReference type="ARBA" id="ARBA00049551"/>
    </source>
</evidence>
<evidence type="ECO:0000256" key="6">
    <source>
        <dbReference type="ARBA" id="ARBA00022448"/>
    </source>
</evidence>
<dbReference type="InterPro" id="IPR003918">
    <property type="entry name" value="NADH_UbQ_OxRdtase"/>
</dbReference>
<feature type="transmembrane region" description="Helical" evidence="17">
    <location>
        <begin position="248"/>
        <end position="268"/>
    </location>
</feature>
<keyword evidence="10 17" id="KW-0249">Electron transport</keyword>
<evidence type="ECO:0000313" key="20">
    <source>
        <dbReference type="EMBL" id="ANH79474.1"/>
    </source>
</evidence>
<keyword evidence="6 17" id="KW-0813">Transport</keyword>
<keyword evidence="14 17" id="KW-0496">Mitochondrion</keyword>
<feature type="domain" description="NADH:ubiquinone oxidoreductase chain 4 N-terminal" evidence="19">
    <location>
        <begin position="1"/>
        <end position="101"/>
    </location>
</feature>
<dbReference type="PANTHER" id="PTHR43507:SF20">
    <property type="entry name" value="NADH-UBIQUINONE OXIDOREDUCTASE CHAIN 4"/>
    <property type="match status" value="1"/>
</dbReference>
<evidence type="ECO:0000256" key="8">
    <source>
        <dbReference type="ARBA" id="ARBA00022692"/>
    </source>
</evidence>
<keyword evidence="15 17" id="KW-0472">Membrane</keyword>
<dbReference type="Pfam" id="PF00361">
    <property type="entry name" value="Proton_antipo_M"/>
    <property type="match status" value="1"/>
</dbReference>
<evidence type="ECO:0000259" key="19">
    <source>
        <dbReference type="Pfam" id="PF01059"/>
    </source>
</evidence>
<comment type="function">
    <text evidence="17">Core subunit of the mitochondrial membrane respiratory chain NADH dehydrogenase (Complex I) which catalyzes electron transfer from NADH through the respiratory chain, using ubiquinone as an electron acceptor. Essential for the catalytic activity and assembly of complex I.</text>
</comment>
<evidence type="ECO:0000256" key="2">
    <source>
        <dbReference type="ARBA" id="ARBA00004225"/>
    </source>
</evidence>
<protein>
    <recommendedName>
        <fullName evidence="5 17">NADH-ubiquinone oxidoreductase chain 4</fullName>
        <ecNumber evidence="4 17">7.1.1.2</ecNumber>
    </recommendedName>
</protein>
<feature type="transmembrane region" description="Helical" evidence="17">
    <location>
        <begin position="85"/>
        <end position="104"/>
    </location>
</feature>
<comment type="catalytic activity">
    <reaction evidence="16 17">
        <text>a ubiquinone + NADH + 5 H(+)(in) = a ubiquinol + NAD(+) + 4 H(+)(out)</text>
        <dbReference type="Rhea" id="RHEA:29091"/>
        <dbReference type="Rhea" id="RHEA-COMP:9565"/>
        <dbReference type="Rhea" id="RHEA-COMP:9566"/>
        <dbReference type="ChEBI" id="CHEBI:15378"/>
        <dbReference type="ChEBI" id="CHEBI:16389"/>
        <dbReference type="ChEBI" id="CHEBI:17976"/>
        <dbReference type="ChEBI" id="CHEBI:57540"/>
        <dbReference type="ChEBI" id="CHEBI:57945"/>
        <dbReference type="EC" id="7.1.1.2"/>
    </reaction>
</comment>
<feature type="transmembrane region" description="Helical" evidence="17">
    <location>
        <begin position="6"/>
        <end position="28"/>
    </location>
</feature>
<feature type="transmembrane region" description="Helical" evidence="17">
    <location>
        <begin position="338"/>
        <end position="360"/>
    </location>
</feature>
<dbReference type="GO" id="GO:0042773">
    <property type="term" value="P:ATP synthesis coupled electron transport"/>
    <property type="evidence" value="ECO:0007669"/>
    <property type="project" value="InterPro"/>
</dbReference>
<feature type="transmembrane region" description="Helical" evidence="17">
    <location>
        <begin position="219"/>
        <end position="242"/>
    </location>
</feature>
<comment type="similarity">
    <text evidence="3 17">Belongs to the complex I subunit 4 family.</text>
</comment>
<feature type="transmembrane region" description="Helical" evidence="17">
    <location>
        <begin position="35"/>
        <end position="54"/>
    </location>
</feature>
<dbReference type="GO" id="GO:0008137">
    <property type="term" value="F:NADH dehydrogenase (ubiquinone) activity"/>
    <property type="evidence" value="ECO:0007669"/>
    <property type="project" value="UniProtKB-UniRule"/>
</dbReference>